<organism evidence="5 6">
    <name type="scientific">Thanatephorus cucumeris (strain AG1-IB / isolate 7/3/14)</name>
    <name type="common">Lettuce bottom rot fungus</name>
    <name type="synonym">Rhizoctonia solani</name>
    <dbReference type="NCBI Taxonomy" id="1108050"/>
    <lineage>
        <taxon>Eukaryota</taxon>
        <taxon>Fungi</taxon>
        <taxon>Dikarya</taxon>
        <taxon>Basidiomycota</taxon>
        <taxon>Agaricomycotina</taxon>
        <taxon>Agaricomycetes</taxon>
        <taxon>Cantharellales</taxon>
        <taxon>Ceratobasidiaceae</taxon>
        <taxon>Rhizoctonia</taxon>
        <taxon>Rhizoctonia solani AG-1</taxon>
    </lineage>
</organism>
<comment type="subunit">
    <text evidence="4">Component of the 20S proteasome chaperone.</text>
</comment>
<keyword evidence="6" id="KW-1185">Reference proteome</keyword>
<dbReference type="Proteomes" id="UP000059188">
    <property type="component" value="Unassembled WGS sequence"/>
</dbReference>
<dbReference type="InterPro" id="IPR016562">
    <property type="entry name" value="Proteasome_assmbl_chp_2_euk"/>
</dbReference>
<dbReference type="GO" id="GO:0043248">
    <property type="term" value="P:proteasome assembly"/>
    <property type="evidence" value="ECO:0007669"/>
    <property type="project" value="TreeGrafter"/>
</dbReference>
<keyword evidence="2 4" id="KW-0143">Chaperone</keyword>
<dbReference type="AlphaFoldDB" id="A0A0B7FT92"/>
<evidence type="ECO:0000256" key="4">
    <source>
        <dbReference type="PIRNR" id="PIRNR010044"/>
    </source>
</evidence>
<dbReference type="PANTHER" id="PTHR12970">
    <property type="entry name" value="PROTEASOME ASSEMBLY CHAPERONE 2"/>
    <property type="match status" value="1"/>
</dbReference>
<sequence>MSDRPFFRLSTTGPGLPVGKSNSILVVPVVSAGNVSQLCADLLIHTLALRQVGIFDPSYYAPAVGGKDGENSATVSTPMELFGLPSGDIFVLQQRSPVLKDRKEEFVSKLLHTIESNGFASVLFLVGSDQSARTDSQMGSNHYVILAKDTTQELISSTLLTGLLELPLLGHLLTDQDGTENSAIPGSGLARRLLGAPGTTPRIALLQYVAEGDNIPDAHEMAAVVAKALKIEIQGWTQPPSWSFAMYGTPHDQHLFG</sequence>
<evidence type="ECO:0000313" key="5">
    <source>
        <dbReference type="EMBL" id="CEL61166.1"/>
    </source>
</evidence>
<reference evidence="5 6" key="1">
    <citation type="submission" date="2014-11" db="EMBL/GenBank/DDBJ databases">
        <authorList>
            <person name="Wibberg Daniel"/>
        </authorList>
    </citation>
    <scope>NUCLEOTIDE SEQUENCE [LARGE SCALE GENOMIC DNA]</scope>
    <source>
        <strain evidence="5">Rhizoctonia solani AG1-IB 7/3/14</strain>
    </source>
</reference>
<dbReference type="InterPro" id="IPR038389">
    <property type="entry name" value="PSMG2_sf"/>
</dbReference>
<dbReference type="Pfam" id="PF09754">
    <property type="entry name" value="PAC2"/>
    <property type="match status" value="1"/>
</dbReference>
<proteinExistence type="inferred from homology"/>
<gene>
    <name evidence="5" type="ORF">RSOLAG1IB_09808</name>
</gene>
<dbReference type="EMBL" id="LN679150">
    <property type="protein sequence ID" value="CEL61166.1"/>
    <property type="molecule type" value="Genomic_DNA"/>
</dbReference>
<protein>
    <recommendedName>
        <fullName evidence="1 4">Proteasome assembly chaperone 2</fullName>
    </recommendedName>
</protein>
<dbReference type="PIRSF" id="PIRSF010044">
    <property type="entry name" value="UCP010044"/>
    <property type="match status" value="1"/>
</dbReference>
<comment type="function">
    <text evidence="4">Involved in 20S proteasome assembly.</text>
</comment>
<dbReference type="GO" id="GO:0005634">
    <property type="term" value="C:nucleus"/>
    <property type="evidence" value="ECO:0007669"/>
    <property type="project" value="TreeGrafter"/>
</dbReference>
<dbReference type="GO" id="GO:0005829">
    <property type="term" value="C:cytosol"/>
    <property type="evidence" value="ECO:0007669"/>
    <property type="project" value="TreeGrafter"/>
</dbReference>
<dbReference type="STRING" id="1108050.A0A0B7FT92"/>
<comment type="similarity">
    <text evidence="3 4">Belongs to the PSMG2 family.</text>
</comment>
<accession>A0A0B7FT92</accession>
<dbReference type="GO" id="GO:0000502">
    <property type="term" value="C:proteasome complex"/>
    <property type="evidence" value="ECO:0007669"/>
    <property type="project" value="UniProtKB-KW"/>
</dbReference>
<dbReference type="PANTHER" id="PTHR12970:SF1">
    <property type="entry name" value="PROTEASOME ASSEMBLY CHAPERONE 2"/>
    <property type="match status" value="1"/>
</dbReference>
<name>A0A0B7FT92_THACB</name>
<dbReference type="SUPFAM" id="SSF159659">
    <property type="entry name" value="Cgl1923-like"/>
    <property type="match status" value="1"/>
</dbReference>
<evidence type="ECO:0000313" key="6">
    <source>
        <dbReference type="Proteomes" id="UP000059188"/>
    </source>
</evidence>
<dbReference type="Gene3D" id="3.40.50.10900">
    <property type="entry name" value="PAC-like subunit"/>
    <property type="match status" value="1"/>
</dbReference>
<keyword evidence="5" id="KW-0647">Proteasome</keyword>
<dbReference type="OrthoDB" id="10260712at2759"/>
<evidence type="ECO:0000256" key="2">
    <source>
        <dbReference type="ARBA" id="ARBA00023186"/>
    </source>
</evidence>
<dbReference type="InterPro" id="IPR019151">
    <property type="entry name" value="Proteasome_assmbl_chaperone_2"/>
</dbReference>
<evidence type="ECO:0000256" key="1">
    <source>
        <dbReference type="ARBA" id="ARBA00019186"/>
    </source>
</evidence>
<evidence type="ECO:0000256" key="3">
    <source>
        <dbReference type="ARBA" id="ARBA00025745"/>
    </source>
</evidence>